<gene>
    <name evidence="6" type="ORF">NFIA_059940</name>
</gene>
<dbReference type="KEGG" id="nfi:NFIA_059940"/>
<dbReference type="AlphaFoldDB" id="A1DPB8"/>
<dbReference type="HOGENOM" id="CLU_018354_1_2_1"/>
<sequence>MATFLNSLGIATAVFAVVWFLRRTKSLPQARPQLEVPTNSGLVSKLAKALPHIVLLHRDEDAFRKSINTYWAQQEREVVQACIVQPRDVGELAKAIDILKREYDERRTLPRKESDGVLFAVRGGGQSPVPGGASAKGGVLIDLSLFREVTISDDRESVTLGAGVRWAEASRILDEKGLGVVGGRSSDVGVAGYTLGGGISFFTPRFGLACSNVLAYEVVLASGKIVTATALSHPDLWRALKGGSNNFGIVTRFTVRCFPSTQIWSGFMYAPNSQSTKALMALHESAKHADPRIRGGAVDTHAAAPIACFTYIQGLGMQTVTVHLAYTKPPEEPNKWPGYWKNSGFATLWRFWSTLKWSFGTTTIKNDLPTMLAARAAHEEAITSLRKVKGLIWTIAMQPFLPSWAAKGDANVLGIHEGTDDALLILSFSVYWRSAGDDKRVYASIRETIEKIDAFATANGTDHPFRYLNYCAQWQRPLEGYGEENLRFLTEVSRKYDPDGLFQKGCTGGFKLHPQI</sequence>
<evidence type="ECO:0000256" key="1">
    <source>
        <dbReference type="ARBA" id="ARBA00005466"/>
    </source>
</evidence>
<dbReference type="GO" id="GO:0071949">
    <property type="term" value="F:FAD binding"/>
    <property type="evidence" value="ECO:0007669"/>
    <property type="project" value="InterPro"/>
</dbReference>
<accession>A1DPB8</accession>
<comment type="similarity">
    <text evidence="1">Belongs to the oxygen-dependent FAD-linked oxidoreductase family.</text>
</comment>
<dbReference type="GO" id="GO:0016491">
    <property type="term" value="F:oxidoreductase activity"/>
    <property type="evidence" value="ECO:0007669"/>
    <property type="project" value="UniProtKB-KW"/>
</dbReference>
<evidence type="ECO:0000313" key="7">
    <source>
        <dbReference type="Proteomes" id="UP000006702"/>
    </source>
</evidence>
<dbReference type="STRING" id="331117.A1DPB8"/>
<keyword evidence="2" id="KW-0285">Flavoprotein</keyword>
<evidence type="ECO:0000259" key="5">
    <source>
        <dbReference type="PROSITE" id="PS51387"/>
    </source>
</evidence>
<keyword evidence="4" id="KW-0560">Oxidoreductase</keyword>
<dbReference type="InterPro" id="IPR006094">
    <property type="entry name" value="Oxid_FAD_bind_N"/>
</dbReference>
<keyword evidence="3" id="KW-0274">FAD</keyword>
<dbReference type="PANTHER" id="PTHR42973">
    <property type="entry name" value="BINDING OXIDOREDUCTASE, PUTATIVE (AFU_ORTHOLOGUE AFUA_1G17690)-RELATED"/>
    <property type="match status" value="1"/>
</dbReference>
<evidence type="ECO:0000313" key="6">
    <source>
        <dbReference type="EMBL" id="EAW16639.1"/>
    </source>
</evidence>
<dbReference type="Pfam" id="PF01565">
    <property type="entry name" value="FAD_binding_4"/>
    <property type="match status" value="1"/>
</dbReference>
<dbReference type="SUPFAM" id="SSF56176">
    <property type="entry name" value="FAD-binding/transporter-associated domain-like"/>
    <property type="match status" value="1"/>
</dbReference>
<dbReference type="VEuPathDB" id="FungiDB:NFIA_059940"/>
<evidence type="ECO:0000256" key="3">
    <source>
        <dbReference type="ARBA" id="ARBA00022827"/>
    </source>
</evidence>
<organism evidence="6 7">
    <name type="scientific">Neosartorya fischeri (strain ATCC 1020 / DSM 3700 / CBS 544.65 / FGSC A1164 / JCM 1740 / NRRL 181 / WB 181)</name>
    <name type="common">Aspergillus fischerianus</name>
    <dbReference type="NCBI Taxonomy" id="331117"/>
    <lineage>
        <taxon>Eukaryota</taxon>
        <taxon>Fungi</taxon>
        <taxon>Dikarya</taxon>
        <taxon>Ascomycota</taxon>
        <taxon>Pezizomycotina</taxon>
        <taxon>Eurotiomycetes</taxon>
        <taxon>Eurotiomycetidae</taxon>
        <taxon>Eurotiales</taxon>
        <taxon>Aspergillaceae</taxon>
        <taxon>Aspergillus</taxon>
        <taxon>Aspergillus subgen. Fumigati</taxon>
    </lineage>
</organism>
<feature type="domain" description="FAD-binding PCMH-type" evidence="5">
    <location>
        <begin position="76"/>
        <end position="260"/>
    </location>
</feature>
<dbReference type="PROSITE" id="PS51387">
    <property type="entry name" value="FAD_PCMH"/>
    <property type="match status" value="1"/>
</dbReference>
<dbReference type="InterPro" id="IPR016169">
    <property type="entry name" value="FAD-bd_PCMH_sub2"/>
</dbReference>
<proteinExistence type="inferred from homology"/>
<dbReference type="OMA" id="WSTCKVR"/>
<evidence type="ECO:0000256" key="4">
    <source>
        <dbReference type="ARBA" id="ARBA00023002"/>
    </source>
</evidence>
<dbReference type="RefSeq" id="XP_001258536.1">
    <property type="nucleotide sequence ID" value="XM_001258535.1"/>
</dbReference>
<reference evidence="7" key="1">
    <citation type="journal article" date="2008" name="PLoS Genet.">
        <title>Genomic islands in the pathogenic filamentous fungus Aspergillus fumigatus.</title>
        <authorList>
            <person name="Fedorova N.D."/>
            <person name="Khaldi N."/>
            <person name="Joardar V.S."/>
            <person name="Maiti R."/>
            <person name="Amedeo P."/>
            <person name="Anderson M.J."/>
            <person name="Crabtree J."/>
            <person name="Silva J.C."/>
            <person name="Badger J.H."/>
            <person name="Albarraq A."/>
            <person name="Angiuoli S."/>
            <person name="Bussey H."/>
            <person name="Bowyer P."/>
            <person name="Cotty P.J."/>
            <person name="Dyer P.S."/>
            <person name="Egan A."/>
            <person name="Galens K."/>
            <person name="Fraser-Liggett C.M."/>
            <person name="Haas B.J."/>
            <person name="Inman J.M."/>
            <person name="Kent R."/>
            <person name="Lemieux S."/>
            <person name="Malavazi I."/>
            <person name="Orvis J."/>
            <person name="Roemer T."/>
            <person name="Ronning C.M."/>
            <person name="Sundaram J.P."/>
            <person name="Sutton G."/>
            <person name="Turner G."/>
            <person name="Venter J.C."/>
            <person name="White O.R."/>
            <person name="Whitty B.R."/>
            <person name="Youngman P."/>
            <person name="Wolfe K.H."/>
            <person name="Goldman G.H."/>
            <person name="Wortman J.R."/>
            <person name="Jiang B."/>
            <person name="Denning D.W."/>
            <person name="Nierman W.C."/>
        </authorList>
    </citation>
    <scope>NUCLEOTIDE SEQUENCE [LARGE SCALE GENOMIC DNA]</scope>
    <source>
        <strain evidence="7">ATCC 1020 / DSM 3700 / CBS 544.65 / FGSC A1164 / JCM 1740 / NRRL 181 / WB 181</strain>
    </source>
</reference>
<dbReference type="EMBL" id="DS027698">
    <property type="protein sequence ID" value="EAW16639.1"/>
    <property type="molecule type" value="Genomic_DNA"/>
</dbReference>
<name>A1DPB8_NEOFI</name>
<dbReference type="PANTHER" id="PTHR42973:SF4">
    <property type="entry name" value="FAD BINDING DOMAIN PROTEIN"/>
    <property type="match status" value="1"/>
</dbReference>
<dbReference type="eggNOG" id="KOG1231">
    <property type="taxonomic scope" value="Eukaryota"/>
</dbReference>
<keyword evidence="7" id="KW-1185">Reference proteome</keyword>
<dbReference type="Gene3D" id="3.30.465.10">
    <property type="match status" value="1"/>
</dbReference>
<evidence type="ECO:0000256" key="2">
    <source>
        <dbReference type="ARBA" id="ARBA00022630"/>
    </source>
</evidence>
<dbReference type="InterPro" id="IPR016166">
    <property type="entry name" value="FAD-bd_PCMH"/>
</dbReference>
<dbReference type="OrthoDB" id="2151789at2759"/>
<dbReference type="GeneID" id="4585052"/>
<dbReference type="InterPro" id="IPR036318">
    <property type="entry name" value="FAD-bd_PCMH-like_sf"/>
</dbReference>
<protein>
    <submittedName>
        <fullName evidence="6">FAD binding domain protein</fullName>
    </submittedName>
</protein>
<dbReference type="InterPro" id="IPR050416">
    <property type="entry name" value="FAD-linked_Oxidoreductase"/>
</dbReference>
<dbReference type="Proteomes" id="UP000006702">
    <property type="component" value="Unassembled WGS sequence"/>
</dbReference>